<reference evidence="3" key="1">
    <citation type="journal article" date="2019" name="Int. J. Syst. Evol. Microbiol.">
        <title>The Global Catalogue of Microorganisms (GCM) 10K type strain sequencing project: providing services to taxonomists for standard genome sequencing and annotation.</title>
        <authorList>
            <consortium name="The Broad Institute Genomics Platform"/>
            <consortium name="The Broad Institute Genome Sequencing Center for Infectious Disease"/>
            <person name="Wu L."/>
            <person name="Ma J."/>
        </authorList>
    </citation>
    <scope>NUCLEOTIDE SEQUENCE [LARGE SCALE GENOMIC DNA]</scope>
    <source>
        <strain evidence="3">JCM 12125</strain>
    </source>
</reference>
<proteinExistence type="predicted"/>
<keyword evidence="3" id="KW-1185">Reference proteome</keyword>
<sequence length="44" mass="4584">MSAQTTTAPVITPPTAQRRPTLMTYGVFILVGCCLCASLVGSIL</sequence>
<dbReference type="Proteomes" id="UP001596152">
    <property type="component" value="Unassembled WGS sequence"/>
</dbReference>
<organism evidence="2 3">
    <name type="scientific">Brevundimonas staleyi</name>
    <dbReference type="NCBI Taxonomy" id="74326"/>
    <lineage>
        <taxon>Bacteria</taxon>
        <taxon>Pseudomonadati</taxon>
        <taxon>Pseudomonadota</taxon>
        <taxon>Alphaproteobacteria</taxon>
        <taxon>Caulobacterales</taxon>
        <taxon>Caulobacteraceae</taxon>
        <taxon>Brevundimonas</taxon>
    </lineage>
</organism>
<keyword evidence="1" id="KW-0812">Transmembrane</keyword>
<name>A0ABW0FXP9_9CAUL</name>
<keyword evidence="1" id="KW-0472">Membrane</keyword>
<accession>A0ABW0FXP9</accession>
<keyword evidence="1" id="KW-1133">Transmembrane helix</keyword>
<evidence type="ECO:0000256" key="1">
    <source>
        <dbReference type="SAM" id="Phobius"/>
    </source>
</evidence>
<evidence type="ECO:0008006" key="4">
    <source>
        <dbReference type="Google" id="ProtNLM"/>
    </source>
</evidence>
<dbReference type="EMBL" id="JBHSLF010000054">
    <property type="protein sequence ID" value="MFC5345931.1"/>
    <property type="molecule type" value="Genomic_DNA"/>
</dbReference>
<evidence type="ECO:0000313" key="3">
    <source>
        <dbReference type="Proteomes" id="UP001596152"/>
    </source>
</evidence>
<dbReference type="RefSeq" id="WP_374036963.1">
    <property type="nucleotide sequence ID" value="NZ_CP169082.1"/>
</dbReference>
<feature type="transmembrane region" description="Helical" evidence="1">
    <location>
        <begin position="22"/>
        <end position="43"/>
    </location>
</feature>
<gene>
    <name evidence="2" type="ORF">ACFPIE_18605</name>
</gene>
<evidence type="ECO:0000313" key="2">
    <source>
        <dbReference type="EMBL" id="MFC5345931.1"/>
    </source>
</evidence>
<comment type="caution">
    <text evidence="2">The sequence shown here is derived from an EMBL/GenBank/DDBJ whole genome shotgun (WGS) entry which is preliminary data.</text>
</comment>
<protein>
    <recommendedName>
        <fullName evidence="4">MFS transporter</fullName>
    </recommendedName>
</protein>